<keyword evidence="2" id="KW-0812">Transmembrane</keyword>
<organism evidence="3 4">
    <name type="scientific">Actinokineospora cianjurensis</name>
    <dbReference type="NCBI Taxonomy" id="585224"/>
    <lineage>
        <taxon>Bacteria</taxon>
        <taxon>Bacillati</taxon>
        <taxon>Actinomycetota</taxon>
        <taxon>Actinomycetes</taxon>
        <taxon>Pseudonocardiales</taxon>
        <taxon>Pseudonocardiaceae</taxon>
        <taxon>Actinokineospora</taxon>
    </lineage>
</organism>
<keyword evidence="4" id="KW-1185">Reference proteome</keyword>
<name>A0A421B3R0_9PSEU</name>
<evidence type="ECO:0000313" key="4">
    <source>
        <dbReference type="Proteomes" id="UP000282454"/>
    </source>
</evidence>
<gene>
    <name evidence="3" type="ORF">CLV68_3489</name>
</gene>
<feature type="transmembrane region" description="Helical" evidence="2">
    <location>
        <begin position="6"/>
        <end position="21"/>
    </location>
</feature>
<evidence type="ECO:0000313" key="3">
    <source>
        <dbReference type="EMBL" id="RLK59007.1"/>
    </source>
</evidence>
<feature type="transmembrane region" description="Helical" evidence="2">
    <location>
        <begin position="133"/>
        <end position="160"/>
    </location>
</feature>
<comment type="caution">
    <text evidence="3">The sequence shown here is derived from an EMBL/GenBank/DDBJ whole genome shotgun (WGS) entry which is preliminary data.</text>
</comment>
<keyword evidence="2" id="KW-1133">Transmembrane helix</keyword>
<dbReference type="EMBL" id="RCDD01000002">
    <property type="protein sequence ID" value="RLK59007.1"/>
    <property type="molecule type" value="Genomic_DNA"/>
</dbReference>
<sequence length="260" mass="28552">MFVSWMVLFVAACGLPVWLLARDYRLARDTSVADRHDWDLVDIALVRGGRAGRVRAADAVVADLVDRGVLEVSDTHTITPVSPAAGAVTGMEKVVVEYTGKRTARLWSIRNEVTDNCDEEFDSRYRELRKIGVLLSLSGQGMAFAVVHTAMLFLTVPYFLYWIDGIFTSAPLWLWDGPAGRARLLMFLIFAVPVGLVVWRERLFRMTARSPLGDVVAQRLAATATAADGLGRWVALHGLGTTDPDQDDPRPLILGTSAPA</sequence>
<accession>A0A421B3R0</accession>
<evidence type="ECO:0000256" key="1">
    <source>
        <dbReference type="SAM" id="MobiDB-lite"/>
    </source>
</evidence>
<feature type="region of interest" description="Disordered" evidence="1">
    <location>
        <begin position="241"/>
        <end position="260"/>
    </location>
</feature>
<dbReference type="RefSeq" id="WP_170224420.1">
    <property type="nucleotide sequence ID" value="NZ_RCDD01000002.1"/>
</dbReference>
<feature type="transmembrane region" description="Helical" evidence="2">
    <location>
        <begin position="180"/>
        <end position="199"/>
    </location>
</feature>
<evidence type="ECO:0000256" key="2">
    <source>
        <dbReference type="SAM" id="Phobius"/>
    </source>
</evidence>
<keyword evidence="2" id="KW-0472">Membrane</keyword>
<dbReference type="AlphaFoldDB" id="A0A421B3R0"/>
<protein>
    <submittedName>
        <fullName evidence="3">Uncharacterized protein (TIGR04222 family)</fullName>
    </submittedName>
</protein>
<reference evidence="3 4" key="1">
    <citation type="submission" date="2018-10" db="EMBL/GenBank/DDBJ databases">
        <title>Genomic Encyclopedia of Archaeal and Bacterial Type Strains, Phase II (KMG-II): from individual species to whole genera.</title>
        <authorList>
            <person name="Goeker M."/>
        </authorList>
    </citation>
    <scope>NUCLEOTIDE SEQUENCE [LARGE SCALE GENOMIC DNA]</scope>
    <source>
        <strain evidence="3 4">DSM 45657</strain>
    </source>
</reference>
<proteinExistence type="predicted"/>
<dbReference type="NCBIfam" id="TIGR04222">
    <property type="entry name" value="near_uncomplex"/>
    <property type="match status" value="1"/>
</dbReference>
<dbReference type="InterPro" id="IPR026467">
    <property type="entry name" value="Ser/Gly_Cys_C_dom"/>
</dbReference>
<dbReference type="Proteomes" id="UP000282454">
    <property type="component" value="Unassembled WGS sequence"/>
</dbReference>